<dbReference type="PANTHER" id="PTHR42680">
    <property type="entry name" value="DCTP DEAMINASE"/>
    <property type="match status" value="1"/>
</dbReference>
<accession>A0A4P6WUD3</accession>
<evidence type="ECO:0000313" key="3">
    <source>
        <dbReference type="EMBL" id="QBM26086.1"/>
    </source>
</evidence>
<feature type="transmembrane region" description="Helical" evidence="2">
    <location>
        <begin position="230"/>
        <end position="250"/>
    </location>
</feature>
<dbReference type="InterPro" id="IPR011962">
    <property type="entry name" value="dCTP_deaminase"/>
</dbReference>
<keyword evidence="1" id="KW-0546">Nucleotide metabolism</keyword>
<keyword evidence="3" id="KW-0378">Hydrolase</keyword>
<dbReference type="EMBL" id="CP037867">
    <property type="protein sequence ID" value="QBM26086.1"/>
    <property type="molecule type" value="Genomic_DNA"/>
</dbReference>
<evidence type="ECO:0000313" key="4">
    <source>
        <dbReference type="Proteomes" id="UP000293912"/>
    </source>
</evidence>
<dbReference type="PANTHER" id="PTHR42680:SF3">
    <property type="entry name" value="DCTP DEAMINASE"/>
    <property type="match status" value="1"/>
</dbReference>
<protein>
    <submittedName>
        <fullName evidence="3">Deoxycytidine triphosphate deaminase</fullName>
        <ecNumber evidence="3">3.5.4.13</ecNumber>
    </submittedName>
</protein>
<proteinExistence type="predicted"/>
<keyword evidence="2" id="KW-0812">Transmembrane</keyword>
<evidence type="ECO:0000256" key="2">
    <source>
        <dbReference type="SAM" id="Phobius"/>
    </source>
</evidence>
<dbReference type="RefSeq" id="WP_133155386.1">
    <property type="nucleotide sequence ID" value="NZ_CP037867.1"/>
</dbReference>
<dbReference type="GO" id="GO:0008829">
    <property type="term" value="F:dCTP deaminase activity"/>
    <property type="evidence" value="ECO:0007669"/>
    <property type="project" value="UniProtKB-EC"/>
</dbReference>
<keyword evidence="4" id="KW-1185">Reference proteome</keyword>
<dbReference type="Pfam" id="PF22769">
    <property type="entry name" value="DCD"/>
    <property type="match status" value="1"/>
</dbReference>
<gene>
    <name evidence="3" type="primary">dcd1</name>
    <name evidence="3" type="ORF">HPF_00255</name>
</gene>
<dbReference type="SUPFAM" id="SSF51283">
    <property type="entry name" value="dUTPase-like"/>
    <property type="match status" value="1"/>
</dbReference>
<evidence type="ECO:0000256" key="1">
    <source>
        <dbReference type="ARBA" id="ARBA00023080"/>
    </source>
</evidence>
<sequence length="260" mass="28170">MTTLSDADIQARMAVGELVRNGSEAQLGPACYELRMGSVYYDLTEGDKRIDASSKGTVLIKPGHRVVLITLEELVIPHNVIARVASKGSLFSIGLSPVSTYADPGFSGNLGIVTQNLSDKFIELPIGEPIAKIDFSLLSSAASNPYRGQHGYQTQIWPIRHQLQRTYDDLKGDPRVESEEAESYKILPRATASALKVIQRKQRIIDSAILAAVCINGLVLAAVSTKFLDSMVSLGTNLLSTAIVGAIMWVSRRKEQVNGS</sequence>
<dbReference type="AlphaFoldDB" id="A0A4P6WUD3"/>
<keyword evidence="2" id="KW-0472">Membrane</keyword>
<dbReference type="Proteomes" id="UP000293912">
    <property type="component" value="Chromosome"/>
</dbReference>
<dbReference type="InterPro" id="IPR036157">
    <property type="entry name" value="dUTPase-like_sf"/>
</dbReference>
<reference evidence="3 4" key="1">
    <citation type="submission" date="2019-03" db="EMBL/GenBank/DDBJ databases">
        <authorList>
            <person name="Sebastian G."/>
            <person name="Baumann P."/>
            <person name="Ruckert C."/>
            <person name="Kalinowski J."/>
            <person name="Nebel B."/>
            <person name="Takors R."/>
            <person name="Blombach B."/>
        </authorList>
    </citation>
    <scope>NUCLEOTIDE SEQUENCE [LARGE SCALE GENOMIC DNA]</scope>
    <source>
        <strain evidence="3 4">DSM 1084</strain>
    </source>
</reference>
<feature type="transmembrane region" description="Helical" evidence="2">
    <location>
        <begin position="204"/>
        <end position="224"/>
    </location>
</feature>
<dbReference type="GO" id="GO:0006229">
    <property type="term" value="P:dUTP biosynthetic process"/>
    <property type="evidence" value="ECO:0007669"/>
    <property type="project" value="InterPro"/>
</dbReference>
<organism evidence="3 4">
    <name type="scientific">Hydrogenophaga pseudoflava</name>
    <name type="common">Pseudomonas carboxydoflava</name>
    <dbReference type="NCBI Taxonomy" id="47421"/>
    <lineage>
        <taxon>Bacteria</taxon>
        <taxon>Pseudomonadati</taxon>
        <taxon>Pseudomonadota</taxon>
        <taxon>Betaproteobacteria</taxon>
        <taxon>Burkholderiales</taxon>
        <taxon>Comamonadaceae</taxon>
        <taxon>Hydrogenophaga</taxon>
    </lineage>
</organism>
<dbReference type="Gene3D" id="2.70.40.10">
    <property type="match status" value="1"/>
</dbReference>
<name>A0A4P6WUD3_HYDPS</name>
<keyword evidence="2" id="KW-1133">Transmembrane helix</keyword>
<dbReference type="EC" id="3.5.4.13" evidence="3"/>
<dbReference type="KEGG" id="hpse:HPF_00255"/>